<feature type="compositionally biased region" description="Low complexity" evidence="1">
    <location>
        <begin position="690"/>
        <end position="711"/>
    </location>
</feature>
<feature type="region of interest" description="Disordered" evidence="1">
    <location>
        <begin position="608"/>
        <end position="667"/>
    </location>
</feature>
<dbReference type="HOGENOM" id="CLU_296619_0_0_4"/>
<evidence type="ECO:0000313" key="4">
    <source>
        <dbReference type="Proteomes" id="UP000011021"/>
    </source>
</evidence>
<feature type="transmembrane region" description="Helical" evidence="2">
    <location>
        <begin position="58"/>
        <end position="79"/>
    </location>
</feature>
<name>E7S143_9BURK</name>
<dbReference type="STRING" id="887898.HMPREF0551_2595"/>
<feature type="transmembrane region" description="Helical" evidence="2">
    <location>
        <begin position="258"/>
        <end position="274"/>
    </location>
</feature>
<gene>
    <name evidence="3" type="ORF">HMPREF0551_2595</name>
</gene>
<feature type="region of interest" description="Disordered" evidence="1">
    <location>
        <begin position="736"/>
        <end position="1017"/>
    </location>
</feature>
<feature type="compositionally biased region" description="Low complexity" evidence="1">
    <location>
        <begin position="648"/>
        <end position="667"/>
    </location>
</feature>
<dbReference type="eggNOG" id="ENOG502Z8SK">
    <property type="taxonomic scope" value="Bacteria"/>
</dbReference>
<organism evidence="3 4">
    <name type="scientific">Lautropia mirabilis ATCC 51599</name>
    <dbReference type="NCBI Taxonomy" id="887898"/>
    <lineage>
        <taxon>Bacteria</taxon>
        <taxon>Pseudomonadati</taxon>
        <taxon>Pseudomonadota</taxon>
        <taxon>Betaproteobacteria</taxon>
        <taxon>Burkholderiales</taxon>
        <taxon>Burkholderiaceae</taxon>
        <taxon>Lautropia</taxon>
    </lineage>
</organism>
<dbReference type="AlphaFoldDB" id="E7S143"/>
<feature type="region of interest" description="Disordered" evidence="1">
    <location>
        <begin position="690"/>
        <end position="717"/>
    </location>
</feature>
<feature type="transmembrane region" description="Helical" evidence="2">
    <location>
        <begin position="303"/>
        <end position="324"/>
    </location>
</feature>
<feature type="compositionally biased region" description="Low complexity" evidence="1">
    <location>
        <begin position="739"/>
        <end position="795"/>
    </location>
</feature>
<feature type="transmembrane region" description="Helical" evidence="2">
    <location>
        <begin position="280"/>
        <end position="296"/>
    </location>
</feature>
<accession>E7S143</accession>
<evidence type="ECO:0000256" key="1">
    <source>
        <dbReference type="SAM" id="MobiDB-lite"/>
    </source>
</evidence>
<feature type="compositionally biased region" description="Polar residues" evidence="1">
    <location>
        <begin position="817"/>
        <end position="829"/>
    </location>
</feature>
<sequence length="1017" mass="106569">MAVSSILNRLPRLAGNHSWTPLLIGGLFLGVGALVGLVVATGNLILIALVLGGIAGVLLLNALPIAVWLILIGVFLINGPVGYFSPGMAKISWLFSLLGIFMAGAAMLYTVAGSKHFQRPMPPFIYTSLAFIVLAVASGLMSDGPITEVAAGAKRYFQFWGVMFLMAVVPFSEKQVRNWLLFILGVGLMQLPFTLYQRVVLVPGVMGYDKPGFVPFDIIVGTFEGSMTGGGASSIMAMLQVMVLFAVFYAWREKLLNGFWTLLLTVALLVPLGLGETKVVLIMMPVVLFAAYFDLVAKRPLAFLGIVVATLFFGAILGYFYFVVQTSGDIANMSFDENLRDTIEYNFGNRGYYATGVNRLTAVPYWFESQSWNDPIETLFGTGVGSSYGVDGLVPDPGHMFLAHPGMYIDLLTTSTVLWDFGIVGFILYFMILFGAMRTVAKCFAEATTAWDRLLCRMLMSSLAVTLLMAVYSNSAVVLVSHAFIVSLTLGLVAWRYRHGPMSPTRADLLKAGKPSRFKPDFRHTKVIFPTEGVLAPQELAWQQQRLLASKAAEAGEQPAQEARHLGYSAPAGEQGQQGQGAAADSSHAVHGQQATSAFAAGAPIGGAAAPAQTGAADQSHAAHGQQAKPAFAAGTSISGTQAQASRPQAGPVPGQPSAPAQAVASAQAGQAGQSAAYSAGYTAAAPSAQAGQTATQQPMNPQAASSAAAATPGSTEMTAAQAMANLATAGQTARSAFPKAQGAQAQAEAAPRQPASAPVAQGPVAQGPAGQAPAGQGMPAAAASSPAAPRMQPPGGMGAAAPRRTGVGQPGPQIPPSSAVSRGPQSGTAQRAPSQVAQPPQQRQVAQPQATQQTMQQQVTQPQGPVSVPSQPRFPQAPAAPQEPMMTQPQPPYSSPVQPSHVAPDAGMPSQPAFGEGAQHHRRARHTGHFGPRPQHLDLANPSAWGAPEQGADLPPAVGTRRPSPRQGMPGEPTIDDVAGPRTLPMFADDDEPDNGKDLSSRRSGWLDTRDSSRRR</sequence>
<feature type="transmembrane region" description="Helical" evidence="2">
    <location>
        <begin position="124"/>
        <end position="141"/>
    </location>
</feature>
<proteinExistence type="predicted"/>
<dbReference type="Proteomes" id="UP000011021">
    <property type="component" value="Unassembled WGS sequence"/>
</dbReference>
<feature type="compositionally biased region" description="Polar residues" evidence="1">
    <location>
        <begin position="636"/>
        <end position="647"/>
    </location>
</feature>
<feature type="transmembrane region" description="Helical" evidence="2">
    <location>
        <begin position="91"/>
        <end position="112"/>
    </location>
</feature>
<keyword evidence="2" id="KW-0812">Transmembrane</keyword>
<feature type="transmembrane region" description="Helical" evidence="2">
    <location>
        <begin position="179"/>
        <end position="196"/>
    </location>
</feature>
<feature type="region of interest" description="Disordered" evidence="1">
    <location>
        <begin position="570"/>
        <end position="594"/>
    </location>
</feature>
<keyword evidence="2" id="KW-0472">Membrane</keyword>
<feature type="transmembrane region" description="Helical" evidence="2">
    <location>
        <begin position="231"/>
        <end position="251"/>
    </location>
</feature>
<feature type="transmembrane region" description="Helical" evidence="2">
    <location>
        <begin position="156"/>
        <end position="172"/>
    </location>
</feature>
<feature type="compositionally biased region" description="Low complexity" evidence="1">
    <location>
        <begin position="608"/>
        <end position="617"/>
    </location>
</feature>
<feature type="compositionally biased region" description="Low complexity" evidence="1">
    <location>
        <begin position="572"/>
        <end position="584"/>
    </location>
</feature>
<feature type="compositionally biased region" description="Low complexity" evidence="1">
    <location>
        <begin position="830"/>
        <end position="889"/>
    </location>
</feature>
<dbReference type="RefSeq" id="WP_005675071.1">
    <property type="nucleotide sequence ID" value="NZ_CP146288.1"/>
</dbReference>
<feature type="transmembrane region" description="Helical" evidence="2">
    <location>
        <begin position="417"/>
        <end position="434"/>
    </location>
</feature>
<evidence type="ECO:0000256" key="2">
    <source>
        <dbReference type="SAM" id="Phobius"/>
    </source>
</evidence>
<dbReference type="EMBL" id="AEQP01000024">
    <property type="protein sequence ID" value="EFV93699.1"/>
    <property type="molecule type" value="Genomic_DNA"/>
</dbReference>
<evidence type="ECO:0000313" key="3">
    <source>
        <dbReference type="EMBL" id="EFV93699.1"/>
    </source>
</evidence>
<feature type="transmembrane region" description="Helical" evidence="2">
    <location>
        <begin position="22"/>
        <end position="51"/>
    </location>
</feature>
<reference evidence="3 4" key="1">
    <citation type="submission" date="2010-12" db="EMBL/GenBank/DDBJ databases">
        <authorList>
            <person name="Muzny D."/>
            <person name="Qin X."/>
            <person name="Deng J."/>
            <person name="Jiang H."/>
            <person name="Liu Y."/>
            <person name="Qu J."/>
            <person name="Song X.-Z."/>
            <person name="Zhang L."/>
            <person name="Thornton R."/>
            <person name="Coyle M."/>
            <person name="Francisco L."/>
            <person name="Jackson L."/>
            <person name="Javaid M."/>
            <person name="Korchina V."/>
            <person name="Kovar C."/>
            <person name="Mata R."/>
            <person name="Mathew T."/>
            <person name="Ngo R."/>
            <person name="Nguyen L."/>
            <person name="Nguyen N."/>
            <person name="Okwuonu G."/>
            <person name="Ongeri F."/>
            <person name="Pham C."/>
            <person name="Simmons D."/>
            <person name="Wilczek-Boney K."/>
            <person name="Hale W."/>
            <person name="Jakkamsetti A."/>
            <person name="Pham P."/>
            <person name="Ruth R."/>
            <person name="San Lucas F."/>
            <person name="Warren J."/>
            <person name="Zhang J."/>
            <person name="Zhao Z."/>
            <person name="Zhou C."/>
            <person name="Zhu D."/>
            <person name="Lee S."/>
            <person name="Bess C."/>
            <person name="Blankenburg K."/>
            <person name="Forbes L."/>
            <person name="Fu Q."/>
            <person name="Gubbala S."/>
            <person name="Hirani K."/>
            <person name="Jayaseelan J.C."/>
            <person name="Lara F."/>
            <person name="Munidasa M."/>
            <person name="Palculict T."/>
            <person name="Patil S."/>
            <person name="Pu L.-L."/>
            <person name="Saada N."/>
            <person name="Tang L."/>
            <person name="Weissenberger G."/>
            <person name="Zhu Y."/>
            <person name="Hemphill L."/>
            <person name="Shang Y."/>
            <person name="Youmans B."/>
            <person name="Ayvaz T."/>
            <person name="Ross M."/>
            <person name="Santibanez J."/>
            <person name="Aqrawi P."/>
            <person name="Gross S."/>
            <person name="Joshi V."/>
            <person name="Fowler G."/>
            <person name="Nazareth L."/>
            <person name="Reid J."/>
            <person name="Worley K."/>
            <person name="Petrosino J."/>
            <person name="Highlander S."/>
            <person name="Gibbs R."/>
        </authorList>
    </citation>
    <scope>NUCLEOTIDE SEQUENCE [LARGE SCALE GENOMIC DNA]</scope>
    <source>
        <strain evidence="3 4">ATCC 51599</strain>
    </source>
</reference>
<comment type="caution">
    <text evidence="3">The sequence shown here is derived from an EMBL/GenBank/DDBJ whole genome shotgun (WGS) entry which is preliminary data.</text>
</comment>
<keyword evidence="4" id="KW-1185">Reference proteome</keyword>
<keyword evidence="2" id="KW-1133">Transmembrane helix</keyword>
<feature type="transmembrane region" description="Helical" evidence="2">
    <location>
        <begin position="454"/>
        <end position="472"/>
    </location>
</feature>
<protein>
    <submittedName>
        <fullName evidence="3">Uncharacterized protein</fullName>
    </submittedName>
</protein>